<dbReference type="UniPathway" id="UPA00253">
    <property type="reaction ID" value="UER00329"/>
</dbReference>
<comment type="catalytic activity">
    <reaction evidence="5">
        <text>3-hydroxy-L-kynurenine + H2O = 3-hydroxyanthranilate + L-alanine + H(+)</text>
        <dbReference type="Rhea" id="RHEA:25143"/>
        <dbReference type="ChEBI" id="CHEBI:15377"/>
        <dbReference type="ChEBI" id="CHEBI:15378"/>
        <dbReference type="ChEBI" id="CHEBI:36559"/>
        <dbReference type="ChEBI" id="CHEBI:57972"/>
        <dbReference type="ChEBI" id="CHEBI:58125"/>
        <dbReference type="EC" id="3.7.1.3"/>
    </reaction>
</comment>
<dbReference type="InterPro" id="IPR015421">
    <property type="entry name" value="PyrdxlP-dep_Trfase_major"/>
</dbReference>
<evidence type="ECO:0000256" key="1">
    <source>
        <dbReference type="ARBA" id="ARBA00022642"/>
    </source>
</evidence>
<dbReference type="Proteomes" id="UP000018733">
    <property type="component" value="Unassembled WGS sequence"/>
</dbReference>
<dbReference type="eggNOG" id="COG3844">
    <property type="taxonomic scope" value="Bacteria"/>
</dbReference>
<comment type="similarity">
    <text evidence="5">Belongs to the kynureninase family.</text>
</comment>
<comment type="pathway">
    <text evidence="5">Cofactor biosynthesis; NAD(+) biosynthesis; quinolinate from L-kynurenine: step 2/3.</text>
</comment>
<dbReference type="Gene3D" id="3.90.1150.10">
    <property type="entry name" value="Aspartate Aminotransferase, domain 1"/>
    <property type="match status" value="1"/>
</dbReference>
<dbReference type="AlphaFoldDB" id="V8QRV5"/>
<evidence type="ECO:0000256" key="2">
    <source>
        <dbReference type="ARBA" id="ARBA00022801"/>
    </source>
</evidence>
<comment type="function">
    <text evidence="5">Catalyzes the cleavage of L-kynurenine (L-Kyn) and L-3-hydroxykynurenine (L-3OHKyn) into anthranilic acid (AA) and 3-hydroxyanthranilic acid (3-OHAA), respectively.</text>
</comment>
<protein>
    <recommendedName>
        <fullName evidence="4 5">Kynureninase</fullName>
        <ecNumber evidence="4 5">3.7.1.3</ecNumber>
    </recommendedName>
</protein>
<dbReference type="HOGENOM" id="CLU_003433_4_1_4"/>
<evidence type="ECO:0000313" key="6">
    <source>
        <dbReference type="EMBL" id="ETF01729.1"/>
    </source>
</evidence>
<dbReference type="SUPFAM" id="SSF53383">
    <property type="entry name" value="PLP-dependent transferases"/>
    <property type="match status" value="1"/>
</dbReference>
<sequence>MTDRTFYENLDAIDPLEPLRAEFHLPVDAIYLNGNSLGVMPLAAPVRAKHVMLQEWADDLTASWNKAQWSTLPLQLGNKIAPLAGVGPDEIVVCDSTSVNLYKVLYTAMDIMRRRAPEKRRIVSEKNSAPTDLYIAQTLCTQFGMTLDLVDSDTLHAAIDDHLAILLLTHVNYQTGAVHNMADLTARAHLHGALAVWDVCHSVGAIPIEFGRSDADFAVGCTYAYLNGGPGAPAFVWVHPRHVDQIAQPLAGWMGHAAPLAFDQQYQPAAGILRYLCGTPAILSMSVLESGLDVFHKAQGYGGMTEIHKKAQTLTSLFIQLVEKECAGSGLRLLSPRDPEQRASLVSLTHPSAAHAIIQALRARGVIGAYREPDILRFGFAPLYTRYTDVWDAVMQLKSVLTTLS</sequence>
<dbReference type="RefSeq" id="WP_024005581.1">
    <property type="nucleotide sequence ID" value="NZ_KI650980.1"/>
</dbReference>
<dbReference type="UniPathway" id="UPA00334">
    <property type="reaction ID" value="UER00455"/>
</dbReference>
<dbReference type="NCBIfam" id="TIGR01814">
    <property type="entry name" value="kynureninase"/>
    <property type="match status" value="1"/>
</dbReference>
<dbReference type="EC" id="3.7.1.3" evidence="4 5"/>
<dbReference type="InterPro" id="IPR010111">
    <property type="entry name" value="Kynureninase"/>
</dbReference>
<dbReference type="PANTHER" id="PTHR14084">
    <property type="entry name" value="KYNURENINASE"/>
    <property type="match status" value="1"/>
</dbReference>
<keyword evidence="3 5" id="KW-0663">Pyridoxal phosphate</keyword>
<name>V8QRV5_9BURK</name>
<comment type="cofactor">
    <cofactor evidence="5">
        <name>pyridoxal 5'-phosphate</name>
        <dbReference type="ChEBI" id="CHEBI:597326"/>
    </cofactor>
</comment>
<dbReference type="GO" id="GO:0005737">
    <property type="term" value="C:cytoplasm"/>
    <property type="evidence" value="ECO:0007669"/>
    <property type="project" value="UniProtKB-UniRule"/>
</dbReference>
<dbReference type="InterPro" id="IPR015422">
    <property type="entry name" value="PyrdxlP-dep_Trfase_small"/>
</dbReference>
<dbReference type="GO" id="GO:0030170">
    <property type="term" value="F:pyridoxal phosphate binding"/>
    <property type="evidence" value="ECO:0007669"/>
    <property type="project" value="UniProtKB-UniRule"/>
</dbReference>
<dbReference type="GO" id="GO:0030429">
    <property type="term" value="F:kynureninase activity"/>
    <property type="evidence" value="ECO:0007669"/>
    <property type="project" value="UniProtKB-UniRule"/>
</dbReference>
<dbReference type="PANTHER" id="PTHR14084:SF0">
    <property type="entry name" value="KYNURENINASE"/>
    <property type="match status" value="1"/>
</dbReference>
<dbReference type="Pfam" id="PF22580">
    <property type="entry name" value="KYNU_C"/>
    <property type="match status" value="1"/>
</dbReference>
<comment type="caution">
    <text evidence="6">The sequence shown here is derived from an EMBL/GenBank/DDBJ whole genome shotgun (WGS) entry which is preliminary data.</text>
</comment>
<dbReference type="EMBL" id="AYXT01000010">
    <property type="protein sequence ID" value="ETF01729.1"/>
    <property type="molecule type" value="Genomic_DNA"/>
</dbReference>
<comment type="pathway">
    <text evidence="5">Amino-acid degradation; L-kynurenine degradation; L-alanine and anthranilate from L-kynurenine: step 1/1.</text>
</comment>
<accession>V8QRV5</accession>
<keyword evidence="2 5" id="KW-0378">Hydrolase</keyword>
<gene>
    <name evidence="6" type="ORF">W822_13110</name>
</gene>
<evidence type="ECO:0000313" key="7">
    <source>
        <dbReference type="Proteomes" id="UP000018733"/>
    </source>
</evidence>
<organism evidence="6 7">
    <name type="scientific">Advenella kashmirensis W13003</name>
    <dbReference type="NCBI Taxonomy" id="1424334"/>
    <lineage>
        <taxon>Bacteria</taxon>
        <taxon>Pseudomonadati</taxon>
        <taxon>Pseudomonadota</taxon>
        <taxon>Betaproteobacteria</taxon>
        <taxon>Burkholderiales</taxon>
        <taxon>Alcaligenaceae</taxon>
    </lineage>
</organism>
<evidence type="ECO:0000256" key="3">
    <source>
        <dbReference type="ARBA" id="ARBA00022898"/>
    </source>
</evidence>
<dbReference type="InterPro" id="IPR015424">
    <property type="entry name" value="PyrdxlP-dep_Trfase"/>
</dbReference>
<dbReference type="GO" id="GO:0097053">
    <property type="term" value="P:L-kynurenine catabolic process"/>
    <property type="evidence" value="ECO:0007669"/>
    <property type="project" value="UniProtKB-UniPathway"/>
</dbReference>
<dbReference type="OrthoDB" id="9812626at2"/>
<dbReference type="PATRIC" id="fig|1424334.3.peg.2631"/>
<proteinExistence type="inferred from homology"/>
<comment type="catalytic activity">
    <reaction evidence="5">
        <text>L-kynurenine + H2O = anthranilate + L-alanine + H(+)</text>
        <dbReference type="Rhea" id="RHEA:16813"/>
        <dbReference type="ChEBI" id="CHEBI:15377"/>
        <dbReference type="ChEBI" id="CHEBI:15378"/>
        <dbReference type="ChEBI" id="CHEBI:16567"/>
        <dbReference type="ChEBI" id="CHEBI:57959"/>
        <dbReference type="ChEBI" id="CHEBI:57972"/>
        <dbReference type="EC" id="3.7.1.3"/>
    </reaction>
</comment>
<evidence type="ECO:0000256" key="4">
    <source>
        <dbReference type="NCBIfam" id="TIGR01814"/>
    </source>
</evidence>
<keyword evidence="1 5" id="KW-0662">Pyridine nucleotide biosynthesis</keyword>
<dbReference type="GO" id="GO:0043420">
    <property type="term" value="P:anthranilate metabolic process"/>
    <property type="evidence" value="ECO:0007669"/>
    <property type="project" value="TreeGrafter"/>
</dbReference>
<dbReference type="GO" id="GO:0019441">
    <property type="term" value="P:L-tryptophan catabolic process to kynurenine"/>
    <property type="evidence" value="ECO:0007669"/>
    <property type="project" value="TreeGrafter"/>
</dbReference>
<dbReference type="PIRSF" id="PIRSF038800">
    <property type="entry name" value="KYNU"/>
    <property type="match status" value="1"/>
</dbReference>
<evidence type="ECO:0000256" key="5">
    <source>
        <dbReference type="PIRNR" id="PIRNR038800"/>
    </source>
</evidence>
<dbReference type="GO" id="GO:0009435">
    <property type="term" value="P:NAD+ biosynthetic process"/>
    <property type="evidence" value="ECO:0007669"/>
    <property type="project" value="UniProtKB-UniRule"/>
</dbReference>
<dbReference type="STRING" id="1424334.W822_13110"/>
<keyword evidence="7" id="KW-1185">Reference proteome</keyword>
<dbReference type="Gene3D" id="3.40.640.10">
    <property type="entry name" value="Type I PLP-dependent aspartate aminotransferase-like (Major domain)"/>
    <property type="match status" value="1"/>
</dbReference>
<comment type="subunit">
    <text evidence="5">Homodimer.</text>
</comment>
<reference evidence="6 7" key="1">
    <citation type="journal article" date="2014" name="Genome Announc.">
        <title>Draft Genome Sequence of Advenella kashmirensis Strain W13003, a Polycyclic Aromatic Hydrocarbon-Degrading Bacterium.</title>
        <authorList>
            <person name="Wang X."/>
            <person name="Jin D."/>
            <person name="Zhou L."/>
            <person name="Wu L."/>
            <person name="An W."/>
            <person name="Zhao L."/>
        </authorList>
    </citation>
    <scope>NUCLEOTIDE SEQUENCE [LARGE SCALE GENOMIC DNA]</scope>
    <source>
        <strain evidence="6 7">W13003</strain>
    </source>
</reference>